<organism evidence="3">
    <name type="scientific">Podospora anserina (strain S / ATCC MYA-4624 / DSM 980 / FGSC 10383)</name>
    <name type="common">Pleurage anserina</name>
    <dbReference type="NCBI Taxonomy" id="515849"/>
    <lineage>
        <taxon>Eukaryota</taxon>
        <taxon>Fungi</taxon>
        <taxon>Dikarya</taxon>
        <taxon>Ascomycota</taxon>
        <taxon>Pezizomycotina</taxon>
        <taxon>Sordariomycetes</taxon>
        <taxon>Sordariomycetidae</taxon>
        <taxon>Sordariales</taxon>
        <taxon>Podosporaceae</taxon>
        <taxon>Podospora</taxon>
        <taxon>Podospora anserina</taxon>
    </lineage>
</organism>
<accession>B2AUF6</accession>
<dbReference type="KEGG" id="pan:PODANSg4391"/>
<dbReference type="PROSITE" id="PS51212">
    <property type="entry name" value="WSC"/>
    <property type="match status" value="1"/>
</dbReference>
<feature type="compositionally biased region" description="Pro residues" evidence="1">
    <location>
        <begin position="314"/>
        <end position="334"/>
    </location>
</feature>
<dbReference type="Pfam" id="PF01822">
    <property type="entry name" value="WSC"/>
    <property type="match status" value="1"/>
</dbReference>
<dbReference type="RefSeq" id="XP_001907358.1">
    <property type="nucleotide sequence ID" value="XM_001907323.1"/>
</dbReference>
<feature type="non-terminal residue" evidence="3">
    <location>
        <position position="1"/>
    </location>
</feature>
<reference evidence="3" key="2">
    <citation type="submission" date="2008-07" db="EMBL/GenBank/DDBJ databases">
        <authorList>
            <person name="Genoscope - CEA"/>
        </authorList>
    </citation>
    <scope>NUCLEOTIDE SEQUENCE</scope>
    <source>
        <strain evidence="3">S mat+</strain>
    </source>
</reference>
<protein>
    <submittedName>
        <fullName evidence="3">Podospora anserina S mat+ genomic DNA chromosome 1, supercontig 4</fullName>
    </submittedName>
</protein>
<evidence type="ECO:0000256" key="1">
    <source>
        <dbReference type="SAM" id="MobiDB-lite"/>
    </source>
</evidence>
<feature type="compositionally biased region" description="Pro residues" evidence="1">
    <location>
        <begin position="343"/>
        <end position="359"/>
    </location>
</feature>
<feature type="region of interest" description="Disordered" evidence="1">
    <location>
        <begin position="282"/>
        <end position="365"/>
    </location>
</feature>
<proteinExistence type="predicted"/>
<reference evidence="3" key="1">
    <citation type="journal article" date="2008" name="Genome Biol.">
        <title>The genome sequence of the model ascomycete fungus Podospora anserina.</title>
        <authorList>
            <person name="Espagne E."/>
            <person name="Lespinet O."/>
            <person name="Malagnac F."/>
            <person name="Da Silva C."/>
            <person name="Jaillon O."/>
            <person name="Porcel B.M."/>
            <person name="Couloux A."/>
            <person name="Aury J.-M."/>
            <person name="Segurens B."/>
            <person name="Poulain J."/>
            <person name="Anthouard V."/>
            <person name="Grossetete S."/>
            <person name="Khalili H."/>
            <person name="Coppin E."/>
            <person name="Dequard-Chablat M."/>
            <person name="Picard M."/>
            <person name="Contamine V."/>
            <person name="Arnaise S."/>
            <person name="Bourdais A."/>
            <person name="Berteaux-Lecellier V."/>
            <person name="Gautheret D."/>
            <person name="de Vries R.P."/>
            <person name="Battaglia E."/>
            <person name="Coutinho P.M."/>
            <person name="Danchin E.G.J."/>
            <person name="Henrissat B."/>
            <person name="El Khoury R."/>
            <person name="Sainsard-Chanet A."/>
            <person name="Boivin A."/>
            <person name="Pinan-Lucarre B."/>
            <person name="Sellem C.H."/>
            <person name="Debuchy R."/>
            <person name="Wincker P."/>
            <person name="Weissenbach J."/>
            <person name="Silar P."/>
        </authorList>
    </citation>
    <scope>NUCLEOTIDE SEQUENCE [LARGE SCALE GENOMIC DNA]</scope>
    <source>
        <strain evidence="3">S mat+</strain>
    </source>
</reference>
<evidence type="ECO:0000313" key="3">
    <source>
        <dbReference type="EMBL" id="CAP68029.1"/>
    </source>
</evidence>
<dbReference type="AlphaFoldDB" id="B2AUF6"/>
<dbReference type="EMBL" id="CU633899">
    <property type="protein sequence ID" value="CAP68029.1"/>
    <property type="molecule type" value="Genomic_DNA"/>
</dbReference>
<feature type="domain" description="WSC" evidence="2">
    <location>
        <begin position="114"/>
        <end position="216"/>
    </location>
</feature>
<dbReference type="VEuPathDB" id="FungiDB:PODANS_1_18970"/>
<sequence length="365" mass="39209">ANPQQFREGGLRDYRVNKMYHSTNGNCDIATGRCCGRGPYMPVYINPELQGCYSPIIPGFKATQAEPDYECFDPPTSLLGPPKVLAQPSYPSSLIINTGPALIRPPSVSAGQRVYLINGCYGSSVFGTGGGTAVFNSALSLTRLNISPATLENCASICNAGNYDAMGMVNGRDCYCSPTVNSGLTFDNMGFCRVPCGDANNIACGAPNSPVVYAVNGGGVFSSYVSTTPHGVFSSLAKLLPLIQPTTALAEPPPLRRQAQPQLPPQLLFRPVHRLPPQLQRLPLPLHRPQPPPPARLPQPLPPHPQQPRRLPVPRQPPPPPPQVLQPHPRPPLALPQLARPPRAQPPQGPQRLVPPPPAQARRQV</sequence>
<gene>
    <name evidence="3" type="ORF">PODANS_1_18970</name>
</gene>
<evidence type="ECO:0000259" key="2">
    <source>
        <dbReference type="PROSITE" id="PS51212"/>
    </source>
</evidence>
<dbReference type="HOGENOM" id="CLU_759836_0_0_1"/>
<feature type="compositionally biased region" description="Pro residues" evidence="1">
    <location>
        <begin position="286"/>
        <end position="306"/>
    </location>
</feature>
<dbReference type="OrthoDB" id="3563678at2759"/>
<dbReference type="InterPro" id="IPR002889">
    <property type="entry name" value="WSC_carb-bd"/>
</dbReference>
<name>B2AUF6_PODAN</name>
<dbReference type="GeneID" id="6191417"/>